<comment type="caution">
    <text evidence="1">The sequence shown here is derived from an EMBL/GenBank/DDBJ whole genome shotgun (WGS) entry which is preliminary data.</text>
</comment>
<accession>A0ABN9GPD2</accession>
<evidence type="ECO:0000313" key="2">
    <source>
        <dbReference type="Proteomes" id="UP001162483"/>
    </source>
</evidence>
<reference evidence="1" key="1">
    <citation type="submission" date="2023-05" db="EMBL/GenBank/DDBJ databases">
        <authorList>
            <person name="Stuckert A."/>
        </authorList>
    </citation>
    <scope>NUCLEOTIDE SEQUENCE</scope>
</reference>
<gene>
    <name evidence="1" type="ORF">SPARVUS_LOCUS14379949</name>
</gene>
<dbReference type="Proteomes" id="UP001162483">
    <property type="component" value="Unassembled WGS sequence"/>
</dbReference>
<evidence type="ECO:0000313" key="1">
    <source>
        <dbReference type="EMBL" id="CAI9610177.1"/>
    </source>
</evidence>
<evidence type="ECO:0008006" key="3">
    <source>
        <dbReference type="Google" id="ProtNLM"/>
    </source>
</evidence>
<keyword evidence="2" id="KW-1185">Reference proteome</keyword>
<organism evidence="1 2">
    <name type="scientific">Staurois parvus</name>
    <dbReference type="NCBI Taxonomy" id="386267"/>
    <lineage>
        <taxon>Eukaryota</taxon>
        <taxon>Metazoa</taxon>
        <taxon>Chordata</taxon>
        <taxon>Craniata</taxon>
        <taxon>Vertebrata</taxon>
        <taxon>Euteleostomi</taxon>
        <taxon>Amphibia</taxon>
        <taxon>Batrachia</taxon>
        <taxon>Anura</taxon>
        <taxon>Neobatrachia</taxon>
        <taxon>Ranoidea</taxon>
        <taxon>Ranidae</taxon>
        <taxon>Staurois</taxon>
    </lineage>
</organism>
<name>A0ABN9GPD2_9NEOB</name>
<proteinExistence type="predicted"/>
<sequence>AENLGSAVHFISISNAKRQIAFIKCLHFNFFFFNSSSSECCPEPFFIMKNAGRAFSRYSNGQNTEHRMFLPSWSHIVMTNSHLRPLPPLKTKDMLMTIHNSNSS</sequence>
<feature type="non-terminal residue" evidence="1">
    <location>
        <position position="1"/>
    </location>
</feature>
<protein>
    <recommendedName>
        <fullName evidence="3">Maturase K</fullName>
    </recommendedName>
</protein>
<dbReference type="EMBL" id="CATNWA010018901">
    <property type="protein sequence ID" value="CAI9610177.1"/>
    <property type="molecule type" value="Genomic_DNA"/>
</dbReference>